<evidence type="ECO:0000313" key="1">
    <source>
        <dbReference type="EMBL" id="PSL17690.1"/>
    </source>
</evidence>
<reference evidence="1 2" key="1">
    <citation type="submission" date="2018-03" db="EMBL/GenBank/DDBJ databases">
        <title>Genomic Encyclopedia of Archaeal and Bacterial Type Strains, Phase II (KMG-II): from individual species to whole genera.</title>
        <authorList>
            <person name="Goeker M."/>
        </authorList>
    </citation>
    <scope>NUCLEOTIDE SEQUENCE [LARGE SCALE GENOMIC DNA]</scope>
    <source>
        <strain evidence="1 2">DSM 100673</strain>
    </source>
</reference>
<dbReference type="InterPro" id="IPR018666">
    <property type="entry name" value="DUF2125"/>
</dbReference>
<protein>
    <recommendedName>
        <fullName evidence="3">DUF2125 domain-containing protein</fullName>
    </recommendedName>
</protein>
<dbReference type="OrthoDB" id="7625707at2"/>
<proteinExistence type="predicted"/>
<sequence>MKRLAFLIIFAAFVWSGFWAVGFWGLNVGLDAWFKQRRAEGWVAEFDERSILGYPSRFDITFENLSLADPDTSVAWEAPFFQILALSYRPNHVIAVWPNNQTLATPTEKLTLRTKDMRASLVLLSDTNLSLDRTNLSIQNLALNSTAGWQLTAQNLDLALHSVPDTAATYRVGLNTKELAPNVAFRMPADVNLPRTFSALNARLTAKFDRPLDRTTIEESRPQPTALDLELAEITWGELHLNAAGQVTLDKLGYPTGAITIRAVNWREILNIARASGQFSSDVLNTVESALDLISKLSGNSNELDLPLTFENNTTRLGPVPIAPAPRIRLR</sequence>
<evidence type="ECO:0008006" key="3">
    <source>
        <dbReference type="Google" id="ProtNLM"/>
    </source>
</evidence>
<dbReference type="AlphaFoldDB" id="A0A2P8F7K1"/>
<dbReference type="EMBL" id="PYGJ01000015">
    <property type="protein sequence ID" value="PSL17690.1"/>
    <property type="molecule type" value="Genomic_DNA"/>
</dbReference>
<comment type="caution">
    <text evidence="1">The sequence shown here is derived from an EMBL/GenBank/DDBJ whole genome shotgun (WGS) entry which is preliminary data.</text>
</comment>
<dbReference type="Proteomes" id="UP000240418">
    <property type="component" value="Unassembled WGS sequence"/>
</dbReference>
<organism evidence="1 2">
    <name type="scientific">Shimia abyssi</name>
    <dbReference type="NCBI Taxonomy" id="1662395"/>
    <lineage>
        <taxon>Bacteria</taxon>
        <taxon>Pseudomonadati</taxon>
        <taxon>Pseudomonadota</taxon>
        <taxon>Alphaproteobacteria</taxon>
        <taxon>Rhodobacterales</taxon>
        <taxon>Roseobacteraceae</taxon>
    </lineage>
</organism>
<evidence type="ECO:0000313" key="2">
    <source>
        <dbReference type="Proteomes" id="UP000240418"/>
    </source>
</evidence>
<dbReference type="RefSeq" id="WP_106609811.1">
    <property type="nucleotide sequence ID" value="NZ_PYGJ01000015.1"/>
</dbReference>
<keyword evidence="2" id="KW-1185">Reference proteome</keyword>
<gene>
    <name evidence="1" type="ORF">CLV88_11537</name>
</gene>
<name>A0A2P8F7K1_9RHOB</name>
<dbReference type="Pfam" id="PF09898">
    <property type="entry name" value="DUF2125"/>
    <property type="match status" value="1"/>
</dbReference>
<accession>A0A2P8F7K1</accession>